<protein>
    <submittedName>
        <fullName evidence="1">Uncharacterized protein</fullName>
    </submittedName>
</protein>
<comment type="caution">
    <text evidence="1">The sequence shown here is derived from an EMBL/GenBank/DDBJ whole genome shotgun (WGS) entry which is preliminary data.</text>
</comment>
<dbReference type="OMA" id="SIFVYWP"/>
<dbReference type="EMBL" id="JAAVJF010000002">
    <property type="protein sequence ID" value="NYR15239.1"/>
    <property type="molecule type" value="Genomic_DNA"/>
</dbReference>
<proteinExistence type="predicted"/>
<evidence type="ECO:0000313" key="1">
    <source>
        <dbReference type="EMBL" id="NYR15239.1"/>
    </source>
</evidence>
<dbReference type="AlphaFoldDB" id="A0A7L4P8C0"/>
<dbReference type="GeneID" id="5055839"/>
<dbReference type="RefSeq" id="WP_011900943.1">
    <property type="nucleotide sequence ID" value="NZ_JAAVJF010000002.1"/>
</dbReference>
<name>A0A7L4P8C0_9CREN</name>
<accession>A0A7L4P8C0</accession>
<sequence length="88" mass="9635">MRLELALIPVLFGFAVAVMLFAKPVEVNKPDLSSIFVYWPEAFRYAEGGDALAIYRITSLVACAVKGVIDAPPGLSYRVLALSCRFKP</sequence>
<gene>
    <name evidence="1" type="ORF">HC235_04605</name>
</gene>
<keyword evidence="2" id="KW-1185">Reference proteome</keyword>
<organism evidence="1 2">
    <name type="scientific">Pyrobaculum arsenaticum</name>
    <dbReference type="NCBI Taxonomy" id="121277"/>
    <lineage>
        <taxon>Archaea</taxon>
        <taxon>Thermoproteota</taxon>
        <taxon>Thermoprotei</taxon>
        <taxon>Thermoproteales</taxon>
        <taxon>Thermoproteaceae</taxon>
        <taxon>Pyrobaculum</taxon>
    </lineage>
</organism>
<evidence type="ECO:0000313" key="2">
    <source>
        <dbReference type="Proteomes" id="UP000554766"/>
    </source>
</evidence>
<reference evidence="1 2" key="1">
    <citation type="journal article" date="2020" name="Nat. Commun.">
        <title>The structures of two archaeal type IV pili illuminate evolutionary relationships.</title>
        <authorList>
            <person name="Wang F."/>
            <person name="Baquero D.P."/>
            <person name="Su Z."/>
            <person name="Beltran L.C."/>
            <person name="Prangishvili D."/>
            <person name="Krupovic M."/>
            <person name="Egelman E.H."/>
        </authorList>
    </citation>
    <scope>NUCLEOTIDE SEQUENCE [LARGE SCALE GENOMIC DNA]</scope>
    <source>
        <strain evidence="1 2">2GA</strain>
    </source>
</reference>
<dbReference type="Proteomes" id="UP000554766">
    <property type="component" value="Unassembled WGS sequence"/>
</dbReference>